<name>A0A2I0QRS7_9BACI</name>
<protein>
    <submittedName>
        <fullName evidence="2">Serine/threonine protein kinase</fullName>
    </submittedName>
</protein>
<dbReference type="Proteomes" id="UP000243524">
    <property type="component" value="Unassembled WGS sequence"/>
</dbReference>
<dbReference type="PANTHER" id="PTHR24347">
    <property type="entry name" value="SERINE/THREONINE-PROTEIN KINASE"/>
    <property type="match status" value="1"/>
</dbReference>
<dbReference type="Gene3D" id="1.10.510.10">
    <property type="entry name" value="Transferase(Phosphotransferase) domain 1"/>
    <property type="match status" value="1"/>
</dbReference>
<reference evidence="2 3" key="1">
    <citation type="submission" date="2017-06" db="EMBL/GenBank/DDBJ databases">
        <title>the draft geome sequence of Illustriluteabacillus marina B3227.</title>
        <authorList>
            <person name="He R.-H."/>
            <person name="Du Z.-J."/>
        </authorList>
    </citation>
    <scope>NUCLEOTIDE SEQUENCE [LARGE SCALE GENOMIC DNA]</scope>
    <source>
        <strain evidence="2 3">B3227</strain>
    </source>
</reference>
<evidence type="ECO:0000313" key="2">
    <source>
        <dbReference type="EMBL" id="PKR76780.1"/>
    </source>
</evidence>
<evidence type="ECO:0000313" key="3">
    <source>
        <dbReference type="Proteomes" id="UP000243524"/>
    </source>
</evidence>
<organism evidence="2 3">
    <name type="scientific">Halalkalibacillus sediminis</name>
    <dbReference type="NCBI Taxonomy" id="2018042"/>
    <lineage>
        <taxon>Bacteria</taxon>
        <taxon>Bacillati</taxon>
        <taxon>Bacillota</taxon>
        <taxon>Bacilli</taxon>
        <taxon>Bacillales</taxon>
        <taxon>Bacillaceae</taxon>
        <taxon>Halalkalibacillus</taxon>
    </lineage>
</organism>
<dbReference type="AlphaFoldDB" id="A0A2I0QRS7"/>
<dbReference type="InterPro" id="IPR011009">
    <property type="entry name" value="Kinase-like_dom_sf"/>
</dbReference>
<dbReference type="SUPFAM" id="SSF56112">
    <property type="entry name" value="Protein kinase-like (PK-like)"/>
    <property type="match status" value="1"/>
</dbReference>
<accession>A0A2I0QRS7</accession>
<dbReference type="InterPro" id="IPR000719">
    <property type="entry name" value="Prot_kinase_dom"/>
</dbReference>
<dbReference type="Pfam" id="PF00069">
    <property type="entry name" value="Pkinase"/>
    <property type="match status" value="1"/>
</dbReference>
<keyword evidence="2" id="KW-0723">Serine/threonine-protein kinase</keyword>
<dbReference type="SMART" id="SM00220">
    <property type="entry name" value="S_TKc"/>
    <property type="match status" value="1"/>
</dbReference>
<dbReference type="EMBL" id="PJNH01000004">
    <property type="protein sequence ID" value="PKR76780.1"/>
    <property type="molecule type" value="Genomic_DNA"/>
</dbReference>
<gene>
    <name evidence="2" type="ORF">CEY16_13250</name>
</gene>
<dbReference type="GO" id="GO:0004674">
    <property type="term" value="F:protein serine/threonine kinase activity"/>
    <property type="evidence" value="ECO:0007669"/>
    <property type="project" value="UniProtKB-KW"/>
</dbReference>
<feature type="domain" description="Protein kinase" evidence="1">
    <location>
        <begin position="35"/>
        <end position="291"/>
    </location>
</feature>
<keyword evidence="3" id="KW-1185">Reference proteome</keyword>
<dbReference type="PROSITE" id="PS50011">
    <property type="entry name" value="PROTEIN_KINASE_DOM"/>
    <property type="match status" value="1"/>
</dbReference>
<dbReference type="OrthoDB" id="334783at2"/>
<comment type="caution">
    <text evidence="2">The sequence shown here is derived from an EMBL/GenBank/DDBJ whole genome shotgun (WGS) entry which is preliminary data.</text>
</comment>
<dbReference type="GO" id="GO:0005524">
    <property type="term" value="F:ATP binding"/>
    <property type="evidence" value="ECO:0007669"/>
    <property type="project" value="InterPro"/>
</dbReference>
<keyword evidence="2" id="KW-0808">Transferase</keyword>
<sequence>MDNLKNEVEVQIDQVSFKLKEPHDFSWLKDLGEVVNVFDQQDSGNICFVVESQFRRLFIKYAGARTVQYGGVPEDAIQRLKEAVTVYESLKHPHLTELLDHFETASGYVLVFEWFDGENLHPHWRFPPPHKYTHPESPYYKFKQLTVGRRLKTLTNIFEFHVHVEREGYVAIDFYDGSIMYDFQMNLAKICDIDLYRKKPYTNTIGRMWGSKRFMSPEEFEKGALIDTKTNVYNMGAIAFSLLGGELDRTIDKWEANIELYDVVKKATNPNREKRYPTIEAFYHDWVMNIN</sequence>
<evidence type="ECO:0000259" key="1">
    <source>
        <dbReference type="PROSITE" id="PS50011"/>
    </source>
</evidence>
<keyword evidence="2" id="KW-0418">Kinase</keyword>
<proteinExistence type="predicted"/>